<feature type="compositionally biased region" description="Polar residues" evidence="3">
    <location>
        <begin position="374"/>
        <end position="383"/>
    </location>
</feature>
<feature type="region of interest" description="Disordered" evidence="3">
    <location>
        <begin position="589"/>
        <end position="669"/>
    </location>
</feature>
<evidence type="ECO:0000259" key="4">
    <source>
        <dbReference type="PROSITE" id="PS50009"/>
    </source>
</evidence>
<proteinExistence type="predicted"/>
<dbReference type="Proteomes" id="UP000054466">
    <property type="component" value="Unassembled WGS sequence"/>
</dbReference>
<dbReference type="PROSITE" id="PS50212">
    <property type="entry name" value="RASGEF_NTER"/>
    <property type="match status" value="1"/>
</dbReference>
<feature type="domain" description="N-terminal Ras-GEF" evidence="5">
    <location>
        <begin position="454"/>
        <end position="579"/>
    </location>
</feature>
<evidence type="ECO:0000256" key="2">
    <source>
        <dbReference type="PROSITE-ProRule" id="PRU00168"/>
    </source>
</evidence>
<dbReference type="Gene3D" id="1.10.840.10">
    <property type="entry name" value="Ras guanine-nucleotide exchange factors catalytic domain"/>
    <property type="match status" value="1"/>
</dbReference>
<dbReference type="InterPro" id="IPR000651">
    <property type="entry name" value="Ras-like_Gua-exchang_fac_N"/>
</dbReference>
<dbReference type="CDD" id="cd06224">
    <property type="entry name" value="REM"/>
    <property type="match status" value="1"/>
</dbReference>
<feature type="compositionally biased region" description="Polar residues" evidence="3">
    <location>
        <begin position="646"/>
        <end position="656"/>
    </location>
</feature>
<dbReference type="Gene3D" id="1.20.870.10">
    <property type="entry name" value="Son of sevenless (SoS) protein Chain: S domain 1"/>
    <property type="match status" value="1"/>
</dbReference>
<dbReference type="InterPro" id="IPR023578">
    <property type="entry name" value="Ras_GEF_dom_sf"/>
</dbReference>
<dbReference type="VEuPathDB" id="FungiDB:PV07_10949"/>
<dbReference type="GO" id="GO:0003924">
    <property type="term" value="F:GTPase activity"/>
    <property type="evidence" value="ECO:0007669"/>
    <property type="project" value="InterPro"/>
</dbReference>
<dbReference type="Pfam" id="PF00071">
    <property type="entry name" value="Ras"/>
    <property type="match status" value="1"/>
</dbReference>
<organism evidence="6 7">
    <name type="scientific">Cladophialophora immunda</name>
    <dbReference type="NCBI Taxonomy" id="569365"/>
    <lineage>
        <taxon>Eukaryota</taxon>
        <taxon>Fungi</taxon>
        <taxon>Dikarya</taxon>
        <taxon>Ascomycota</taxon>
        <taxon>Pezizomycotina</taxon>
        <taxon>Eurotiomycetes</taxon>
        <taxon>Chaetothyriomycetidae</taxon>
        <taxon>Chaetothyriales</taxon>
        <taxon>Herpotrichiellaceae</taxon>
        <taxon>Cladophialophora</taxon>
    </lineage>
</organism>
<sequence>MDSRSTRYRSLDAKVVEPPPKARERHNSAPTVDRRKDQHHQRRPSAVVKPSDASHRSSKPHARVDSLTSPDRSTNTRRSDRHQLSGYSLEAKIPNKASDSESTSSINLLVLGSRNSGKTTFIRNAIGKERSRTSIEVRIRDRCYQIQLFELLFEDVDFSSERRIEWPPYLNGAPLPEIDGVFCLYDVSDKESVADVPAALTSMTNTGVPCMLVAAKCDVKDESRQISPRFHETLRRNLAKVAIAEISLRSPENTKQCFLAMIHRVIASPRASIRASKSSYTSTESAGSQRVVSRDPSPKTARSRSRSNSRLQVSKSKELLLNLSVRQALVESENEYSQSSETEDVAPAGRKAKLRLDTTAVPQSQRRPAEPHTPISSGDYTGKLTSLETSTTAVPETPDSYYVKSMLRPESTSTVDSRAYQTFLNMDEDSHDLSPRTEVEALASTLGSLKVDEGSNTERGVPFQELVDKLLLLPTNKTDSKFVPSFLCLYRAFATPQKLLTAIIDQFMKVEQSKMVHFTKVAEMLRYLQVLAQWTATYPGDFSPGPARDIAIPFVQSIEKSKVFAPAAREISNNLDTIIPDEDLDWAFDDSPFPSGKKGGSSTHHKAGTSSSSSTLVPSPSTENMTRSSRRGRREEGDSDDDPDGTNSSARGSNVPSTSSSMIRSSNPSSQSYANFLQLENAKLEAERFRPVPRFRLSKFQWHLFMESTLDDLAREITRMDWTVYSAIRPRDFVRHVSISTSQKRKSSSGDNIGAMVKNFNHLALFVSGMILLRDKPKHRARALEKFMALAWKVRQLNNYNSLGAIVAGITGHEIARLGATRDLIPPEVQKQFLRLTILMGISRSHAAYRMAWDNSPGERIPFLPLVRQDLTMAASANQTFIGTNINWKKFEIMGDVIVGIQRSLENPYSFPARSVRTDEITKLILETRIVEESEDSADPRSELYDRSVQVEPQQTGMDPRKKFDWLRR</sequence>
<dbReference type="InterPro" id="IPR036964">
    <property type="entry name" value="RASGEF_cat_dom_sf"/>
</dbReference>
<evidence type="ECO:0000256" key="1">
    <source>
        <dbReference type="ARBA" id="ARBA00022658"/>
    </source>
</evidence>
<dbReference type="Pfam" id="PF00618">
    <property type="entry name" value="RasGEF_N"/>
    <property type="match status" value="1"/>
</dbReference>
<dbReference type="RefSeq" id="XP_016242891.1">
    <property type="nucleotide sequence ID" value="XM_016398329.1"/>
</dbReference>
<dbReference type="PANTHER" id="PTHR23113:SF348">
    <property type="entry name" value="GUANYL-NUCLEOTIDE EXCHANGE FACTOR RASGEF, PUTATIVE (AFU_ORTHOLOGUE AFUA_1G04700)-RELATED"/>
    <property type="match status" value="1"/>
</dbReference>
<dbReference type="GO" id="GO:0005525">
    <property type="term" value="F:GTP binding"/>
    <property type="evidence" value="ECO:0007669"/>
    <property type="project" value="InterPro"/>
</dbReference>
<feature type="region of interest" description="Disordered" evidence="3">
    <location>
        <begin position="332"/>
        <end position="351"/>
    </location>
</feature>
<dbReference type="EMBL" id="KN847046">
    <property type="protein sequence ID" value="KIW22675.1"/>
    <property type="molecule type" value="Genomic_DNA"/>
</dbReference>
<evidence type="ECO:0000256" key="3">
    <source>
        <dbReference type="SAM" id="MobiDB-lite"/>
    </source>
</evidence>
<evidence type="ECO:0008006" key="8">
    <source>
        <dbReference type="Google" id="ProtNLM"/>
    </source>
</evidence>
<accession>A0A0D2BWA1</accession>
<dbReference type="GO" id="GO:0005886">
    <property type="term" value="C:plasma membrane"/>
    <property type="evidence" value="ECO:0007669"/>
    <property type="project" value="TreeGrafter"/>
</dbReference>
<dbReference type="HOGENOM" id="CLU_005431_1_0_1"/>
<keyword evidence="7" id="KW-1185">Reference proteome</keyword>
<feature type="compositionally biased region" description="Basic and acidic residues" evidence="3">
    <location>
        <begin position="1"/>
        <end position="36"/>
    </location>
</feature>
<evidence type="ECO:0000313" key="7">
    <source>
        <dbReference type="Proteomes" id="UP000054466"/>
    </source>
</evidence>
<dbReference type="SUPFAM" id="SSF52540">
    <property type="entry name" value="P-loop containing nucleoside triphosphate hydrolases"/>
    <property type="match status" value="1"/>
</dbReference>
<dbReference type="InterPro" id="IPR027417">
    <property type="entry name" value="P-loop_NTPase"/>
</dbReference>
<feature type="region of interest" description="Disordered" evidence="3">
    <location>
        <begin position="356"/>
        <end position="383"/>
    </location>
</feature>
<dbReference type="InterPro" id="IPR008937">
    <property type="entry name" value="Ras-like_GEF"/>
</dbReference>
<protein>
    <recommendedName>
        <fullName evidence="8">Ras-GEF domain-containing protein</fullName>
    </recommendedName>
</protein>
<dbReference type="GO" id="GO:0007265">
    <property type="term" value="P:Ras protein signal transduction"/>
    <property type="evidence" value="ECO:0007669"/>
    <property type="project" value="TreeGrafter"/>
</dbReference>
<feature type="region of interest" description="Disordered" evidence="3">
    <location>
        <begin position="1"/>
        <end position="103"/>
    </location>
</feature>
<dbReference type="InterPro" id="IPR001895">
    <property type="entry name" value="RASGEF_cat_dom"/>
</dbReference>
<dbReference type="AlphaFoldDB" id="A0A0D2BWA1"/>
<feature type="compositionally biased region" description="Basic and acidic residues" evidence="3">
    <location>
        <begin position="959"/>
        <end position="969"/>
    </location>
</feature>
<feature type="compositionally biased region" description="Polar residues" evidence="3">
    <location>
        <begin position="275"/>
        <end position="291"/>
    </location>
</feature>
<dbReference type="GO" id="GO:0005085">
    <property type="term" value="F:guanyl-nucleotide exchange factor activity"/>
    <property type="evidence" value="ECO:0007669"/>
    <property type="project" value="UniProtKB-KW"/>
</dbReference>
<name>A0A0D2BWA1_9EURO</name>
<gene>
    <name evidence="6" type="ORF">PV07_10949</name>
</gene>
<feature type="compositionally biased region" description="Low complexity" evidence="3">
    <location>
        <begin position="608"/>
        <end position="622"/>
    </location>
</feature>
<dbReference type="PROSITE" id="PS50009">
    <property type="entry name" value="RASGEF_CAT"/>
    <property type="match status" value="1"/>
</dbReference>
<dbReference type="CDD" id="cd00882">
    <property type="entry name" value="Ras_like_GTPase"/>
    <property type="match status" value="1"/>
</dbReference>
<dbReference type="PANTHER" id="PTHR23113">
    <property type="entry name" value="GUANINE NUCLEOTIDE EXCHANGE FACTOR"/>
    <property type="match status" value="1"/>
</dbReference>
<reference evidence="6 7" key="1">
    <citation type="submission" date="2015-01" db="EMBL/GenBank/DDBJ databases">
        <title>The Genome Sequence of Cladophialophora immunda CBS83496.</title>
        <authorList>
            <consortium name="The Broad Institute Genomics Platform"/>
            <person name="Cuomo C."/>
            <person name="de Hoog S."/>
            <person name="Gorbushina A."/>
            <person name="Stielow B."/>
            <person name="Teixiera M."/>
            <person name="Abouelleil A."/>
            <person name="Chapman S.B."/>
            <person name="Priest M."/>
            <person name="Young S.K."/>
            <person name="Wortman J."/>
            <person name="Nusbaum C."/>
            <person name="Birren B."/>
        </authorList>
    </citation>
    <scope>NUCLEOTIDE SEQUENCE [LARGE SCALE GENOMIC DNA]</scope>
    <source>
        <strain evidence="6 7">CBS 83496</strain>
    </source>
</reference>
<dbReference type="GeneID" id="27350143"/>
<keyword evidence="1 2" id="KW-0344">Guanine-nucleotide releasing factor</keyword>
<feature type="domain" description="Ras-GEF" evidence="4">
    <location>
        <begin position="709"/>
        <end position="954"/>
    </location>
</feature>
<dbReference type="STRING" id="569365.A0A0D2BWA1"/>
<evidence type="ECO:0000259" key="5">
    <source>
        <dbReference type="PROSITE" id="PS50212"/>
    </source>
</evidence>
<feature type="region of interest" description="Disordered" evidence="3">
    <location>
        <begin position="934"/>
        <end position="969"/>
    </location>
</feature>
<dbReference type="OrthoDB" id="28357at2759"/>
<dbReference type="SUPFAM" id="SSF48366">
    <property type="entry name" value="Ras GEF"/>
    <property type="match status" value="1"/>
</dbReference>
<feature type="region of interest" description="Disordered" evidence="3">
    <location>
        <begin position="273"/>
        <end position="313"/>
    </location>
</feature>
<dbReference type="InterPro" id="IPR001806">
    <property type="entry name" value="Small_GTPase"/>
</dbReference>
<dbReference type="SMART" id="SM00147">
    <property type="entry name" value="RasGEF"/>
    <property type="match status" value="1"/>
</dbReference>
<evidence type="ECO:0000313" key="6">
    <source>
        <dbReference type="EMBL" id="KIW22675.1"/>
    </source>
</evidence>
<dbReference type="SMART" id="SM00175">
    <property type="entry name" value="RAB"/>
    <property type="match status" value="1"/>
</dbReference>
<dbReference type="Pfam" id="PF00617">
    <property type="entry name" value="RasGEF"/>
    <property type="match status" value="1"/>
</dbReference>
<feature type="compositionally biased region" description="Low complexity" evidence="3">
    <location>
        <begin position="657"/>
        <end position="669"/>
    </location>
</feature>
<dbReference type="Gene3D" id="3.40.50.300">
    <property type="entry name" value="P-loop containing nucleotide triphosphate hydrolases"/>
    <property type="match status" value="1"/>
</dbReference>